<dbReference type="CDD" id="cd02440">
    <property type="entry name" value="AdoMet_MTases"/>
    <property type="match status" value="1"/>
</dbReference>
<feature type="region of interest" description="Disordered" evidence="1">
    <location>
        <begin position="875"/>
        <end position="933"/>
    </location>
</feature>
<feature type="compositionally biased region" description="Polar residues" evidence="1">
    <location>
        <begin position="73"/>
        <end position="86"/>
    </location>
</feature>
<feature type="region of interest" description="Disordered" evidence="1">
    <location>
        <begin position="961"/>
        <end position="999"/>
    </location>
</feature>
<feature type="compositionally biased region" description="Polar residues" evidence="1">
    <location>
        <begin position="724"/>
        <end position="735"/>
    </location>
</feature>
<feature type="compositionally biased region" description="Polar residues" evidence="1">
    <location>
        <begin position="176"/>
        <end position="185"/>
    </location>
</feature>
<evidence type="ECO:0000313" key="3">
    <source>
        <dbReference type="EMBL" id="THV00856.1"/>
    </source>
</evidence>
<dbReference type="EMBL" id="ML179098">
    <property type="protein sequence ID" value="THV00856.1"/>
    <property type="molecule type" value="Genomic_DNA"/>
</dbReference>
<feature type="compositionally biased region" description="Pro residues" evidence="1">
    <location>
        <begin position="44"/>
        <end position="57"/>
    </location>
</feature>
<dbReference type="SUPFAM" id="SSF53335">
    <property type="entry name" value="S-adenosyl-L-methionine-dependent methyltransferases"/>
    <property type="match status" value="1"/>
</dbReference>
<evidence type="ECO:0000313" key="4">
    <source>
        <dbReference type="Proteomes" id="UP000297245"/>
    </source>
</evidence>
<accession>A0A4V4HH01</accession>
<feature type="compositionally biased region" description="Polar residues" evidence="1">
    <location>
        <begin position="23"/>
        <end position="42"/>
    </location>
</feature>
<dbReference type="PANTHER" id="PTHR43591:SF24">
    <property type="entry name" value="2-METHOXY-6-POLYPRENYL-1,4-BENZOQUINOL METHYLASE, MITOCHONDRIAL"/>
    <property type="match status" value="1"/>
</dbReference>
<name>A0A4V4HH01_DENBC</name>
<feature type="compositionally biased region" description="Basic and acidic residues" evidence="1">
    <location>
        <begin position="988"/>
        <end position="999"/>
    </location>
</feature>
<dbReference type="Gene3D" id="3.40.50.150">
    <property type="entry name" value="Vaccinia Virus protein VP39"/>
    <property type="match status" value="1"/>
</dbReference>
<keyword evidence="4" id="KW-1185">Reference proteome</keyword>
<dbReference type="InterPro" id="IPR029063">
    <property type="entry name" value="SAM-dependent_MTases_sf"/>
</dbReference>
<feature type="region of interest" description="Disordered" evidence="1">
    <location>
        <begin position="724"/>
        <end position="780"/>
    </location>
</feature>
<feature type="domain" description="Methyltransferase" evidence="2">
    <location>
        <begin position="384"/>
        <end position="480"/>
    </location>
</feature>
<feature type="compositionally biased region" description="Low complexity" evidence="1">
    <location>
        <begin position="58"/>
        <end position="68"/>
    </location>
</feature>
<dbReference type="Proteomes" id="UP000297245">
    <property type="component" value="Unassembled WGS sequence"/>
</dbReference>
<feature type="compositionally biased region" description="Basic residues" evidence="1">
    <location>
        <begin position="1053"/>
        <end position="1062"/>
    </location>
</feature>
<feature type="compositionally biased region" description="Pro residues" evidence="1">
    <location>
        <begin position="1205"/>
        <end position="1215"/>
    </location>
</feature>
<dbReference type="AlphaFoldDB" id="A0A4V4HH01"/>
<feature type="compositionally biased region" description="Low complexity" evidence="1">
    <location>
        <begin position="131"/>
        <end position="151"/>
    </location>
</feature>
<organism evidence="3 4">
    <name type="scientific">Dendrothele bispora (strain CBS 962.96)</name>
    <dbReference type="NCBI Taxonomy" id="1314807"/>
    <lineage>
        <taxon>Eukaryota</taxon>
        <taxon>Fungi</taxon>
        <taxon>Dikarya</taxon>
        <taxon>Basidiomycota</taxon>
        <taxon>Agaricomycotina</taxon>
        <taxon>Agaricomycetes</taxon>
        <taxon>Agaricomycetidae</taxon>
        <taxon>Agaricales</taxon>
        <taxon>Agaricales incertae sedis</taxon>
        <taxon>Dendrothele</taxon>
    </lineage>
</organism>
<dbReference type="InterPro" id="IPR041698">
    <property type="entry name" value="Methyltransf_25"/>
</dbReference>
<feature type="compositionally biased region" description="Basic and acidic residues" evidence="1">
    <location>
        <begin position="1184"/>
        <end position="1193"/>
    </location>
</feature>
<evidence type="ECO:0000259" key="2">
    <source>
        <dbReference type="Pfam" id="PF13649"/>
    </source>
</evidence>
<sequence length="1235" mass="135863">MPADVPDDVRAKSPPPTPKRPSFTRSLSDTPTIHASTPGSATPSFPPQRPPRNPARPPSSGVISPSPVRHQVKSQSGGSRPRTATGTREDVTPWELYPPPPDIPTVSSANPAGPSMSKRVVTLTETKPARPLSSSGSGHSPSFSLSEFSLLGRRKSTGSKPSKTKPPAQVLHKPRASQSSSSTLKPSEPRSGPKSHSNELSRPVTGTSPMRARKVSGGAQLHVHSLPLPVPPSTVQTHSTHSHHPPSSGSLEQTSSLHKSSSRTSDKGKDLKFSTADRTILEELKRNINARAAQFVMKGAGVELRPLGFDSPFHGDSSFGESNGTLWGSIAGPRKHHPYPKDEVPYPKSYEREILDLDVWENLFCQQICKSVTWHVFDKPPARVLDIGCGTGSWILDCARTWRHTHFVGIDVVPLHPDLQQVGSADLARRVIWHQCNFLDGLPFPNEEFDFVHIKRIGMGVPEDKWDYLFEEITRVMKPGAAFELIEEDLFFPGRLDDDDNDDSELSDDQSHHLTTFHRRSIKRETTSTNNSLWYSTHVGLPQDESWSDHEPELDFEYEELDLATSSAGSRRNVAGRTSEDFMAPTVAISGGGPNSVLMAQRPPSPLPALPIEAIVEDEEGEKTATLPSPTESEPGVAHHPEATITSGNASMMLGNETVKAKRRPSLSKAPPIKIPPNPSSVKSLPSTIVLPVSVRAPLPMGSTHGGVHLSLYVPTKSPLVQSQTRLAGSTTSLHQGPLASPLSASSTSSISIPTTADTDPTYLASPTSDAATLKGSSSNPKLGSGFSPFLLRTLPKPPINPRDHSLLEMIYQEMHASRFINLSPLSLLPNLLNLHFKDVRSHPPLQFFFPPPAITVGDKQIGSGQSVSDIMVDSDPDQDAHEAIRPTPSITRKMSRGRQRHSVNSDIQQSPTLGTSPSSGKFYLESGSGDEEEPRWLSMQNLIHGQSSYVSLDETRTSAFSPSRRTSFKSTRKGSNASMTDSAFGRADVETSPETKSKLERPLVPLRLPNRNLNVDVRSLNLHLGVRVGDVLGCTESMWEWVLEYQKRIHSQKKATSRARSRSIDFVPPSRPQLSSEQRLKNAILNLTREEYDDLVKRFYMDMTGHMAVHSILENNFAWHVFQSGPSQERKAFDTQCERYQQWEQNRRFPASRYEPSPRRRTRPQSLSTIVDLPTPNEPVDGVPRDTDELPPLRDYILSSKPLPSVPKSPPLTPNSPQGRRKSRAMRVFVAWKG</sequence>
<dbReference type="Pfam" id="PF13649">
    <property type="entry name" value="Methyltransf_25"/>
    <property type="match status" value="1"/>
</dbReference>
<evidence type="ECO:0000256" key="1">
    <source>
        <dbReference type="SAM" id="MobiDB-lite"/>
    </source>
</evidence>
<feature type="compositionally biased region" description="Polar residues" evidence="1">
    <location>
        <begin position="903"/>
        <end position="920"/>
    </location>
</feature>
<feature type="region of interest" description="Disordered" evidence="1">
    <location>
        <begin position="1"/>
        <end position="271"/>
    </location>
</feature>
<proteinExistence type="predicted"/>
<reference evidence="3 4" key="1">
    <citation type="journal article" date="2019" name="Nat. Ecol. Evol.">
        <title>Megaphylogeny resolves global patterns of mushroom evolution.</title>
        <authorList>
            <person name="Varga T."/>
            <person name="Krizsan K."/>
            <person name="Foldi C."/>
            <person name="Dima B."/>
            <person name="Sanchez-Garcia M."/>
            <person name="Sanchez-Ramirez S."/>
            <person name="Szollosi G.J."/>
            <person name="Szarkandi J.G."/>
            <person name="Papp V."/>
            <person name="Albert L."/>
            <person name="Andreopoulos W."/>
            <person name="Angelini C."/>
            <person name="Antonin V."/>
            <person name="Barry K.W."/>
            <person name="Bougher N.L."/>
            <person name="Buchanan P."/>
            <person name="Buyck B."/>
            <person name="Bense V."/>
            <person name="Catcheside P."/>
            <person name="Chovatia M."/>
            <person name="Cooper J."/>
            <person name="Damon W."/>
            <person name="Desjardin D."/>
            <person name="Finy P."/>
            <person name="Geml J."/>
            <person name="Haridas S."/>
            <person name="Hughes K."/>
            <person name="Justo A."/>
            <person name="Karasinski D."/>
            <person name="Kautmanova I."/>
            <person name="Kiss B."/>
            <person name="Kocsube S."/>
            <person name="Kotiranta H."/>
            <person name="LaButti K.M."/>
            <person name="Lechner B.E."/>
            <person name="Liimatainen K."/>
            <person name="Lipzen A."/>
            <person name="Lukacs Z."/>
            <person name="Mihaltcheva S."/>
            <person name="Morgado L.N."/>
            <person name="Niskanen T."/>
            <person name="Noordeloos M.E."/>
            <person name="Ohm R.A."/>
            <person name="Ortiz-Santana B."/>
            <person name="Ovrebo C."/>
            <person name="Racz N."/>
            <person name="Riley R."/>
            <person name="Savchenko A."/>
            <person name="Shiryaev A."/>
            <person name="Soop K."/>
            <person name="Spirin V."/>
            <person name="Szebenyi C."/>
            <person name="Tomsovsky M."/>
            <person name="Tulloss R.E."/>
            <person name="Uehling J."/>
            <person name="Grigoriev I.V."/>
            <person name="Vagvolgyi C."/>
            <person name="Papp T."/>
            <person name="Martin F.M."/>
            <person name="Miettinen O."/>
            <person name="Hibbett D.S."/>
            <person name="Nagy L.G."/>
        </authorList>
    </citation>
    <scope>NUCLEOTIDE SEQUENCE [LARGE SCALE GENOMIC DNA]</scope>
    <source>
        <strain evidence="3 4">CBS 962.96</strain>
    </source>
</reference>
<dbReference type="OrthoDB" id="2013972at2759"/>
<feature type="compositionally biased region" description="Low complexity" evidence="1">
    <location>
        <begin position="220"/>
        <end position="263"/>
    </location>
</feature>
<feature type="region of interest" description="Disordered" evidence="1">
    <location>
        <begin position="1149"/>
        <end position="1226"/>
    </location>
</feature>
<feature type="compositionally biased region" description="Polar residues" evidence="1">
    <location>
        <begin position="194"/>
        <end position="208"/>
    </location>
</feature>
<gene>
    <name evidence="3" type="ORF">K435DRAFT_854375</name>
</gene>
<feature type="compositionally biased region" description="Polar residues" evidence="1">
    <location>
        <begin position="765"/>
        <end position="780"/>
    </location>
</feature>
<protein>
    <recommendedName>
        <fullName evidence="2">Methyltransferase domain-containing protein</fullName>
    </recommendedName>
</protein>
<dbReference type="PANTHER" id="PTHR43591">
    <property type="entry name" value="METHYLTRANSFERASE"/>
    <property type="match status" value="1"/>
</dbReference>
<feature type="compositionally biased region" description="Low complexity" evidence="1">
    <location>
        <begin position="158"/>
        <end position="167"/>
    </location>
</feature>
<feature type="region of interest" description="Disordered" evidence="1">
    <location>
        <begin position="1053"/>
        <end position="1076"/>
    </location>
</feature>
<dbReference type="GO" id="GO:0008168">
    <property type="term" value="F:methyltransferase activity"/>
    <property type="evidence" value="ECO:0007669"/>
    <property type="project" value="TreeGrafter"/>
</dbReference>
<feature type="compositionally biased region" description="Low complexity" evidence="1">
    <location>
        <begin position="738"/>
        <end position="757"/>
    </location>
</feature>